<evidence type="ECO:0000313" key="1">
    <source>
        <dbReference type="EMBL" id="KAF6520463.1"/>
    </source>
</evidence>
<comment type="caution">
    <text evidence="1">The sequence shown here is derived from an EMBL/GenBank/DDBJ whole genome shotgun (WGS) entry which is preliminary data.</text>
</comment>
<dbReference type="AlphaFoldDB" id="A0A8H6GLQ2"/>
<proteinExistence type="predicted"/>
<protein>
    <submittedName>
        <fullName evidence="1">Uncharacterized protein</fullName>
    </submittedName>
</protein>
<name>A0A8H6GLQ2_FUSOX</name>
<dbReference type="Proteomes" id="UP000593570">
    <property type="component" value="Unassembled WGS sequence"/>
</dbReference>
<reference evidence="1 2" key="1">
    <citation type="journal article" date="2020" name="bioRxiv">
        <title>A chromosome-scale genome assembly for the Fusarium oxysporum strain Fo5176 to establish a model Arabidopsis-fungal pathosystem.</title>
        <authorList>
            <person name="Fokkens L."/>
            <person name="Guo L."/>
            <person name="Dora S."/>
            <person name="Wang B."/>
            <person name="Ye K."/>
            <person name="Sanchez-Rodriguez C."/>
            <person name="Croll D."/>
        </authorList>
    </citation>
    <scope>NUCLEOTIDE SEQUENCE [LARGE SCALE GENOMIC DNA]</scope>
    <source>
        <strain evidence="1 2">Fo5176</strain>
    </source>
</reference>
<gene>
    <name evidence="1" type="ORF">HZS61_016880</name>
</gene>
<evidence type="ECO:0000313" key="2">
    <source>
        <dbReference type="Proteomes" id="UP000593570"/>
    </source>
</evidence>
<organism evidence="1 2">
    <name type="scientific">Fusarium oxysporum f. sp. conglutinans</name>
    <dbReference type="NCBI Taxonomy" id="100902"/>
    <lineage>
        <taxon>Eukaryota</taxon>
        <taxon>Fungi</taxon>
        <taxon>Dikarya</taxon>
        <taxon>Ascomycota</taxon>
        <taxon>Pezizomycotina</taxon>
        <taxon>Sordariomycetes</taxon>
        <taxon>Hypocreomycetidae</taxon>
        <taxon>Hypocreales</taxon>
        <taxon>Nectriaceae</taxon>
        <taxon>Fusarium</taxon>
        <taxon>Fusarium oxysporum species complex</taxon>
    </lineage>
</organism>
<accession>A0A8H6GLQ2</accession>
<dbReference type="EMBL" id="JACDXP010000008">
    <property type="protein sequence ID" value="KAF6520463.1"/>
    <property type="molecule type" value="Genomic_DNA"/>
</dbReference>
<sequence>MGRLDLALHGQPSSLDARQWESRDGRNYGSGWIEPSTVTPLIPTAPWPKF</sequence>